<name>A0A2S5B8U0_9BASI</name>
<keyword evidence="3" id="KW-1185">Reference proteome</keyword>
<evidence type="ECO:0000313" key="2">
    <source>
        <dbReference type="EMBL" id="POY73194.1"/>
    </source>
</evidence>
<dbReference type="OrthoDB" id="2528653at2759"/>
<dbReference type="InterPro" id="IPR011990">
    <property type="entry name" value="TPR-like_helical_dom_sf"/>
</dbReference>
<evidence type="ECO:0000256" key="1">
    <source>
        <dbReference type="SAM" id="MobiDB-lite"/>
    </source>
</evidence>
<feature type="region of interest" description="Disordered" evidence="1">
    <location>
        <begin position="32"/>
        <end position="59"/>
    </location>
</feature>
<dbReference type="EMBL" id="PJQD01000038">
    <property type="protein sequence ID" value="POY73194.1"/>
    <property type="molecule type" value="Genomic_DNA"/>
</dbReference>
<comment type="caution">
    <text evidence="2">The sequence shown here is derived from an EMBL/GenBank/DDBJ whole genome shotgun (WGS) entry which is preliminary data.</text>
</comment>
<dbReference type="Gene3D" id="1.25.40.10">
    <property type="entry name" value="Tetratricopeptide repeat domain"/>
    <property type="match status" value="1"/>
</dbReference>
<evidence type="ECO:0000313" key="3">
    <source>
        <dbReference type="Proteomes" id="UP000237144"/>
    </source>
</evidence>
<reference evidence="2 3" key="1">
    <citation type="journal article" date="2018" name="Front. Microbiol.">
        <title>Prospects for Fungal Bioremediation of Acidic Radioactive Waste Sites: Characterization and Genome Sequence of Rhodotorula taiwanensis MD1149.</title>
        <authorList>
            <person name="Tkavc R."/>
            <person name="Matrosova V.Y."/>
            <person name="Grichenko O.E."/>
            <person name="Gostincar C."/>
            <person name="Volpe R.P."/>
            <person name="Klimenkova P."/>
            <person name="Gaidamakova E.K."/>
            <person name="Zhou C.E."/>
            <person name="Stewart B.J."/>
            <person name="Lyman M.G."/>
            <person name="Malfatti S.A."/>
            <person name="Rubinfeld B."/>
            <person name="Courtot M."/>
            <person name="Singh J."/>
            <person name="Dalgard C.L."/>
            <person name="Hamilton T."/>
            <person name="Frey K.G."/>
            <person name="Gunde-Cimerman N."/>
            <person name="Dugan L."/>
            <person name="Daly M.J."/>
        </authorList>
    </citation>
    <scope>NUCLEOTIDE SEQUENCE [LARGE SCALE GENOMIC DNA]</scope>
    <source>
        <strain evidence="2 3">MD1149</strain>
    </source>
</reference>
<feature type="compositionally biased region" description="Low complexity" evidence="1">
    <location>
        <begin position="36"/>
        <end position="54"/>
    </location>
</feature>
<organism evidence="2 3">
    <name type="scientific">Rhodotorula taiwanensis</name>
    <dbReference type="NCBI Taxonomy" id="741276"/>
    <lineage>
        <taxon>Eukaryota</taxon>
        <taxon>Fungi</taxon>
        <taxon>Dikarya</taxon>
        <taxon>Basidiomycota</taxon>
        <taxon>Pucciniomycotina</taxon>
        <taxon>Microbotryomycetes</taxon>
        <taxon>Sporidiobolales</taxon>
        <taxon>Sporidiobolaceae</taxon>
        <taxon>Rhodotorula</taxon>
    </lineage>
</organism>
<dbReference type="AlphaFoldDB" id="A0A2S5B8U0"/>
<accession>A0A2S5B8U0</accession>
<dbReference type="Proteomes" id="UP000237144">
    <property type="component" value="Unassembled WGS sequence"/>
</dbReference>
<sequence length="894" mass="98214">MASAVARQTRPRLDSLVLPFLAPRLLVQSTAPPTLAKSRQSTRTASTQAQTKKAAAPEEAWIHGTSWHERWNEREQPVASTSAVRLDAVLVRSRQSGSKARTAPSPALSAAAPAAAIPPLCPSLDDAQSQTVKALVAELEPVLARLRSAYLASPTSTPLELVKSTLAAIQSSSDPRARHSHVPPIPPPLIRLDPEPHAGPKSRLWTPFVLQALFLGASALGLLARRKVAHNTLGEDGHPAANAAGGTGGRATRAAQKARQAAEDRIDEVQALNLLVVALAQPGGILVPERSSRSTGQDPRRKWRDELDAVKGLAALLQQVEAARLPYDRATVLVCLHSVSHNGTDQPDMPIEAVEARRKVGLWAWRARRGLTSADRTVVDKEQQDADGAITRSFLAVLYPTFQAADRHFFPKSPSSTITDRTILNALADEILAPEQSASTSLLRALAETAWRARRVDILGRIATRTAAPVSSPAELSLTLFSTARALEILAMDVRRRREADLVLPWAIAFRDAVVRVVRERQAPVGRTDLGDIRAGLECLLNERSFAINRPLEPVIRDTCLGLLDDHATTAGLAERRLIARVMRRLVASRHPVCAVRILNAIPAHLITLKHYRPLLASSHLPSAMRAWTSLRVHERLRPDAACVRAVLASLAKAPERVSLSFAFRLFRRLVEPTTRDWNLLLRIVARNGSDKLLQRVTREMQDAGRQADSRTAAVFVSREMTRMDTQRRSAPTKHDGPRLVVEQPRRVSGSAQVRKVRRAAREWDSKLGSDTPSPNAPHDILPNLLLKNAVRWPRDYDVPKLVVLTRSRLGVDLDQADSTLSAGPLYSGDREAGTHTGARARSYFEQVRRPAFRTLSKGFEQRGRADLARRLRAALKQEEEATRRMQNMSPACP</sequence>
<proteinExistence type="predicted"/>
<protein>
    <submittedName>
        <fullName evidence="2">Uncharacterized protein</fullName>
    </submittedName>
</protein>
<gene>
    <name evidence="2" type="ORF">BMF94_3527</name>
</gene>
<dbReference type="STRING" id="741276.A0A2S5B8U0"/>
<feature type="region of interest" description="Disordered" evidence="1">
    <location>
        <begin position="759"/>
        <end position="780"/>
    </location>
</feature>